<dbReference type="InterPro" id="IPR047108">
    <property type="entry name" value="Plk4-like_POLO_box_2_sf"/>
</dbReference>
<dbReference type="PROSITE" id="PS00109">
    <property type="entry name" value="PROTEIN_KINASE_TYR"/>
    <property type="match status" value="1"/>
</dbReference>
<dbReference type="InterPro" id="IPR040734">
    <property type="entry name" value="Zyg-1_PB2"/>
</dbReference>
<evidence type="ECO:0000256" key="3">
    <source>
        <dbReference type="ARBA" id="ARBA00022741"/>
    </source>
</evidence>
<dbReference type="PROSITE" id="PS50011">
    <property type="entry name" value="PROTEIN_KINASE_DOM"/>
    <property type="match status" value="1"/>
</dbReference>
<dbReference type="Proteomes" id="UP000093561">
    <property type="component" value="Unassembled WGS sequence"/>
</dbReference>
<dbReference type="Pfam" id="PF00069">
    <property type="entry name" value="Pkinase"/>
    <property type="match status" value="1"/>
</dbReference>
<protein>
    <submittedName>
        <fullName evidence="9">Protein kinase domain-containing protein</fullName>
    </submittedName>
</protein>
<keyword evidence="2" id="KW-0808">Transferase</keyword>
<organism evidence="8 9">
    <name type="scientific">Wuchereria bancrofti</name>
    <dbReference type="NCBI Taxonomy" id="6293"/>
    <lineage>
        <taxon>Eukaryota</taxon>
        <taxon>Metazoa</taxon>
        <taxon>Ecdysozoa</taxon>
        <taxon>Nematoda</taxon>
        <taxon>Chromadorea</taxon>
        <taxon>Rhabditida</taxon>
        <taxon>Spirurina</taxon>
        <taxon>Spiruromorpha</taxon>
        <taxon>Filarioidea</taxon>
        <taxon>Onchocercidae</taxon>
        <taxon>Wuchereria</taxon>
    </lineage>
</organism>
<dbReference type="WBParaSite" id="mrna-Wban_09589">
    <property type="protein sequence ID" value="mrna-Wban_09589"/>
    <property type="gene ID" value="Wban_09589"/>
</dbReference>
<dbReference type="SUPFAM" id="SSF56112">
    <property type="entry name" value="Protein kinase-like (PK-like)"/>
    <property type="match status" value="1"/>
</dbReference>
<evidence type="ECO:0000256" key="4">
    <source>
        <dbReference type="ARBA" id="ARBA00022777"/>
    </source>
</evidence>
<name>A0AAF5RXG1_WUCBA</name>
<dbReference type="InterPro" id="IPR000719">
    <property type="entry name" value="Prot_kinase_dom"/>
</dbReference>
<dbReference type="PANTHER" id="PTHR24345:SF91">
    <property type="entry name" value="SERINE_THREONINE-PROTEIN KINASE PLK4"/>
    <property type="match status" value="1"/>
</dbReference>
<dbReference type="PROSITE" id="PS00107">
    <property type="entry name" value="PROTEIN_KINASE_ATP"/>
    <property type="match status" value="1"/>
</dbReference>
<evidence type="ECO:0000256" key="5">
    <source>
        <dbReference type="ARBA" id="ARBA00022840"/>
    </source>
</evidence>
<evidence type="ECO:0000256" key="2">
    <source>
        <dbReference type="ARBA" id="ARBA00022679"/>
    </source>
</evidence>
<dbReference type="GO" id="GO:0004674">
    <property type="term" value="F:protein serine/threonine kinase activity"/>
    <property type="evidence" value="ECO:0007669"/>
    <property type="project" value="UniProtKB-KW"/>
</dbReference>
<evidence type="ECO:0000313" key="8">
    <source>
        <dbReference type="Proteomes" id="UP000093561"/>
    </source>
</evidence>
<dbReference type="InterPro" id="IPR017441">
    <property type="entry name" value="Protein_kinase_ATP_BS"/>
</dbReference>
<keyword evidence="1" id="KW-0723">Serine/threonine-protein kinase</keyword>
<dbReference type="Pfam" id="PF18544">
    <property type="entry name" value="Polo_box_3"/>
    <property type="match status" value="1"/>
</dbReference>
<dbReference type="Gene3D" id="1.10.510.10">
    <property type="entry name" value="Transferase(Phosphotransferase) domain 1"/>
    <property type="match status" value="1"/>
</dbReference>
<reference evidence="8" key="2">
    <citation type="journal article" date="2016" name="Mol. Ecol.">
        <title>Population genomics of the filarial nematode parasite Wuchereria bancrofti from mosquitoes.</title>
        <authorList>
            <person name="Small S.T."/>
            <person name="Reimer L.J."/>
            <person name="Tisch D.J."/>
            <person name="King C.L."/>
            <person name="Christensen B.M."/>
            <person name="Siba P.M."/>
            <person name="Kazura J.W."/>
            <person name="Serre D."/>
            <person name="Zimmerman P.A."/>
        </authorList>
    </citation>
    <scope>NUCLEOTIDE SEQUENCE</scope>
    <source>
        <strain evidence="8">pt0022</strain>
    </source>
</reference>
<evidence type="ECO:0000313" key="9">
    <source>
        <dbReference type="WBParaSite" id="mrna-Wban_09589"/>
    </source>
</evidence>
<feature type="binding site" evidence="6">
    <location>
        <position position="43"/>
    </location>
    <ligand>
        <name>ATP</name>
        <dbReference type="ChEBI" id="CHEBI:30616"/>
    </ligand>
</feature>
<accession>A0AAF5RXG1</accession>
<sequence>MNRLQREYDDLEEIGRGGFGVVYRGRCIAKEKEWSGKNVAIKKIDITKAATFRVELELQALSRLIHDNIVKFYEQFQENGAQYIIMEYCKHRSLRDYVKQNGRLSNFSAAYILRQLVSAVKYIHERNMIHRDISAGNVLISSIREDKLFVKLADFGLATKLRKGDIARTMLGTPGYIAPQVYNRHYNQKADVYSLGGILYLMLTGYDPPRDCEVNPFKETISLEGATLIQSMMDPNEERRISLADISMSDFMRKVDGLSLPISRSREASKERVIYRDCQTAHISPVIVRAHSARPMASGYKRMTKDSAFESGESGHPYRRRPSLDYHRSESVGITNCRHSTYLENQCAHCGKRQSSEKKYGREIDVYESNGMRQSSRAERRPALIAPVGANLKQMEGNSGDNSSKTTAALIWPIDVSRLTPSETVRKAGRFTLQKNGTVVYEATIRDRSRSVNRNGSINDEILVKWIATVKRTTNGAQNFSVFHQPDKCASSTNKEILPHPTDSKIHRNYHSLKQLQYKVDKVDEIALALYRRILDEISTLGARVVKIIFKPSCDSTARLMENGDFRIKFQDGRLAILKKSANSILVTKNNKTPASLSNEERCMFKCAHTDALLLETFLENAPLKTMKSFPFHFSNNSQFIMNEMTETSKEKNLTEKQVIHVISERFSAPTQRLPTKKCQSTDCIPMQQCRAPLRTRNVLSVSSANLLLTSTNAVKIVQKTRETSSSSPENLQLPRHRPQMLAEGEYILRGQFNKNGIQVPTRIILNDSKIALELRISSNDPEVFVFKEDGHEERFRFDGISYGCVPVAARDLLFTLCQKRMKLKASLN</sequence>
<dbReference type="InterPro" id="IPR008266">
    <property type="entry name" value="Tyr_kinase_AS"/>
</dbReference>
<reference evidence="9" key="3">
    <citation type="submission" date="2024-02" db="UniProtKB">
        <authorList>
            <consortium name="WormBaseParasite"/>
        </authorList>
    </citation>
    <scope>IDENTIFICATION</scope>
    <source>
        <strain evidence="9">pt0022</strain>
    </source>
</reference>
<dbReference type="PANTHER" id="PTHR24345">
    <property type="entry name" value="SERINE/THREONINE-PROTEIN KINASE PLK"/>
    <property type="match status" value="1"/>
</dbReference>
<dbReference type="GO" id="GO:0005524">
    <property type="term" value="F:ATP binding"/>
    <property type="evidence" value="ECO:0007669"/>
    <property type="project" value="UniProtKB-UniRule"/>
</dbReference>
<evidence type="ECO:0000256" key="6">
    <source>
        <dbReference type="PROSITE-ProRule" id="PRU10141"/>
    </source>
</evidence>
<proteinExistence type="predicted"/>
<dbReference type="AlphaFoldDB" id="A0AAF5RXG1"/>
<feature type="domain" description="Protein kinase" evidence="7">
    <location>
        <begin position="8"/>
        <end position="252"/>
    </location>
</feature>
<reference evidence="8" key="1">
    <citation type="submission" date="2015-03" db="EMBL/GenBank/DDBJ databases">
        <title>Wuchereria bancrofti Genome Sequencing Papua New Guinea Strain.</title>
        <authorList>
            <person name="Small S.T."/>
            <person name="Serre D."/>
            <person name="Zimmerman P.A."/>
        </authorList>
    </citation>
    <scope>NUCLEOTIDE SEQUENCE [LARGE SCALE GENOMIC DNA]</scope>
    <source>
        <strain evidence="8">pt0022</strain>
    </source>
</reference>
<evidence type="ECO:0000259" key="7">
    <source>
        <dbReference type="PROSITE" id="PS50011"/>
    </source>
</evidence>
<dbReference type="InterPro" id="IPR011009">
    <property type="entry name" value="Kinase-like_dom_sf"/>
</dbReference>
<evidence type="ECO:0000256" key="1">
    <source>
        <dbReference type="ARBA" id="ARBA00022527"/>
    </source>
</evidence>
<keyword evidence="4" id="KW-0418">Kinase</keyword>
<keyword evidence="3 6" id="KW-0547">Nucleotide-binding</keyword>
<keyword evidence="5 6" id="KW-0067">ATP-binding</keyword>
<dbReference type="GO" id="GO:0005634">
    <property type="term" value="C:nucleus"/>
    <property type="evidence" value="ECO:0007669"/>
    <property type="project" value="TreeGrafter"/>
</dbReference>
<dbReference type="Gene3D" id="3.30.1120.130">
    <property type="match status" value="1"/>
</dbReference>